<dbReference type="OrthoDB" id="9795813at2"/>
<dbReference type="Gene3D" id="1.10.1760.20">
    <property type="match status" value="1"/>
</dbReference>
<protein>
    <submittedName>
        <fullName evidence="2">Putative proton-coupled thiamine transporter YuaJ</fullName>
    </submittedName>
</protein>
<feature type="transmembrane region" description="Helical" evidence="1">
    <location>
        <begin position="76"/>
        <end position="98"/>
    </location>
</feature>
<keyword evidence="1" id="KW-0812">Transmembrane</keyword>
<dbReference type="STRING" id="862517.HMPREF9225_1123"/>
<accession>E0NLP3</accession>
<organism evidence="2 3">
    <name type="scientific">Peptoniphilus duerdenii ATCC BAA-1640</name>
    <dbReference type="NCBI Taxonomy" id="862517"/>
    <lineage>
        <taxon>Bacteria</taxon>
        <taxon>Bacillati</taxon>
        <taxon>Bacillota</taxon>
        <taxon>Tissierellia</taxon>
        <taxon>Tissierellales</taxon>
        <taxon>Peptoniphilaceae</taxon>
        <taxon>Peptoniphilus</taxon>
    </lineage>
</organism>
<feature type="transmembrane region" description="Helical" evidence="1">
    <location>
        <begin position="6"/>
        <end position="25"/>
    </location>
</feature>
<dbReference type="InterPro" id="IPR012651">
    <property type="entry name" value="Thia_Transptr_ThiT"/>
</dbReference>
<evidence type="ECO:0000313" key="2">
    <source>
        <dbReference type="EMBL" id="EFM25234.1"/>
    </source>
</evidence>
<gene>
    <name evidence="2" type="ORF">HMPREF9225_1123</name>
</gene>
<sequence length="176" mass="19567">MKRSNLLRIVEGGIFIALSIVLDYIKIWRMPQGGSVTALAMLPLILYSQKWGFKNGLLASTTFGVLKFLLSGGFSLHPLSIIFDYLVGFGVLGFAGAIRGDRVKATMGAALAIFLRFISVFISGAFVWYIYAPEGMNPYYYSFIYNVTYMGPELVLTCAVLAIIYPKFEKFLKAKN</sequence>
<dbReference type="AlphaFoldDB" id="E0NLP3"/>
<proteinExistence type="predicted"/>
<reference evidence="2 3" key="1">
    <citation type="submission" date="2010-07" db="EMBL/GenBank/DDBJ databases">
        <authorList>
            <person name="Muzny D."/>
            <person name="Qin X."/>
            <person name="Deng J."/>
            <person name="Jiang H."/>
            <person name="Liu Y."/>
            <person name="Qu J."/>
            <person name="Song X.-Z."/>
            <person name="Zhang L."/>
            <person name="Thornton R."/>
            <person name="Coyle M."/>
            <person name="Francisco L."/>
            <person name="Jackson L."/>
            <person name="Javaid M."/>
            <person name="Korchina V."/>
            <person name="Kovar C."/>
            <person name="Mata R."/>
            <person name="Mathew T."/>
            <person name="Ngo R."/>
            <person name="Nguyen L."/>
            <person name="Nguyen N."/>
            <person name="Okwuonu G."/>
            <person name="Ongeri F."/>
            <person name="Pham C."/>
            <person name="Simmons D."/>
            <person name="Wilczek-Boney K."/>
            <person name="Hale W."/>
            <person name="Jakkamsetti A."/>
            <person name="Pham P."/>
            <person name="Ruth R."/>
            <person name="San Lucas F."/>
            <person name="Warren J."/>
            <person name="Zhang J."/>
            <person name="Zhao Z."/>
            <person name="Zhou C."/>
            <person name="Zhu D."/>
            <person name="Lee S."/>
            <person name="Bess C."/>
            <person name="Blankenburg K."/>
            <person name="Forbes L."/>
            <person name="Fu Q."/>
            <person name="Gubbala S."/>
            <person name="Hirani K."/>
            <person name="Jayaseelan J.C."/>
            <person name="Lara F."/>
            <person name="Munidasa M."/>
            <person name="Palculict T."/>
            <person name="Patil S."/>
            <person name="Pu L.-L."/>
            <person name="Saada N."/>
            <person name="Tang L."/>
            <person name="Weissenberger G."/>
            <person name="Zhu Y."/>
            <person name="Hemphill L."/>
            <person name="Shang Y."/>
            <person name="Youmans B."/>
            <person name="Ayvaz T."/>
            <person name="Ross M."/>
            <person name="Santibanez J."/>
            <person name="Aqrawi P."/>
            <person name="Gross S."/>
            <person name="Joshi V."/>
            <person name="Fowler G."/>
            <person name="Nazareth L."/>
            <person name="Reid J."/>
            <person name="Worley K."/>
            <person name="Petrosino J."/>
            <person name="Highlander S."/>
            <person name="Gibbs R."/>
        </authorList>
    </citation>
    <scope>NUCLEOTIDE SEQUENCE [LARGE SCALE GENOMIC DNA]</scope>
    <source>
        <strain evidence="2 3">ATCC BAA-1640</strain>
    </source>
</reference>
<dbReference type="NCBIfam" id="TIGR02357">
    <property type="entry name" value="ECF_ThiT_YuaJ"/>
    <property type="match status" value="1"/>
</dbReference>
<comment type="caution">
    <text evidence="2">The sequence shown here is derived from an EMBL/GenBank/DDBJ whole genome shotgun (WGS) entry which is preliminary data.</text>
</comment>
<keyword evidence="1" id="KW-1133">Transmembrane helix</keyword>
<dbReference type="eggNOG" id="COG3859">
    <property type="taxonomic scope" value="Bacteria"/>
</dbReference>
<dbReference type="GO" id="GO:0015234">
    <property type="term" value="F:thiamine transmembrane transporter activity"/>
    <property type="evidence" value="ECO:0007669"/>
    <property type="project" value="InterPro"/>
</dbReference>
<evidence type="ECO:0000313" key="3">
    <source>
        <dbReference type="Proteomes" id="UP000003280"/>
    </source>
</evidence>
<dbReference type="HOGENOM" id="CLU_090959_2_1_9"/>
<feature type="transmembrane region" description="Helical" evidence="1">
    <location>
        <begin position="143"/>
        <end position="165"/>
    </location>
</feature>
<evidence type="ECO:0000256" key="1">
    <source>
        <dbReference type="SAM" id="Phobius"/>
    </source>
</evidence>
<dbReference type="RefSeq" id="WP_008901937.1">
    <property type="nucleotide sequence ID" value="NZ_GL397071.1"/>
</dbReference>
<dbReference type="Pfam" id="PF09515">
    <property type="entry name" value="Thia_YuaJ"/>
    <property type="match status" value="1"/>
</dbReference>
<dbReference type="Proteomes" id="UP000003280">
    <property type="component" value="Unassembled WGS sequence"/>
</dbReference>
<keyword evidence="3" id="KW-1185">Reference proteome</keyword>
<feature type="transmembrane region" description="Helical" evidence="1">
    <location>
        <begin position="110"/>
        <end position="131"/>
    </location>
</feature>
<name>E0NLP3_9FIRM</name>
<dbReference type="EMBL" id="AEEH01000043">
    <property type="protein sequence ID" value="EFM25234.1"/>
    <property type="molecule type" value="Genomic_DNA"/>
</dbReference>
<keyword evidence="1" id="KW-0472">Membrane</keyword>
<dbReference type="GO" id="GO:0005886">
    <property type="term" value="C:plasma membrane"/>
    <property type="evidence" value="ECO:0007669"/>
    <property type="project" value="InterPro"/>
</dbReference>